<feature type="non-terminal residue" evidence="2">
    <location>
        <position position="349"/>
    </location>
</feature>
<organism evidence="2 3">
    <name type="scientific">Prorocentrum cordatum</name>
    <dbReference type="NCBI Taxonomy" id="2364126"/>
    <lineage>
        <taxon>Eukaryota</taxon>
        <taxon>Sar</taxon>
        <taxon>Alveolata</taxon>
        <taxon>Dinophyceae</taxon>
        <taxon>Prorocentrales</taxon>
        <taxon>Prorocentraceae</taxon>
        <taxon>Prorocentrum</taxon>
    </lineage>
</organism>
<accession>A0ABN9XKS5</accession>
<dbReference type="EMBL" id="CAUYUJ010020516">
    <property type="protein sequence ID" value="CAK0898890.1"/>
    <property type="molecule type" value="Genomic_DNA"/>
</dbReference>
<name>A0ABN9XKS5_9DINO</name>
<proteinExistence type="predicted"/>
<dbReference type="PANTHER" id="PTHR24096:SF422">
    <property type="entry name" value="BCDNA.GH02901"/>
    <property type="match status" value="1"/>
</dbReference>
<gene>
    <name evidence="2" type="ORF">PCOR1329_LOCUS76549</name>
</gene>
<dbReference type="Proteomes" id="UP001189429">
    <property type="component" value="Unassembled WGS sequence"/>
</dbReference>
<evidence type="ECO:0000313" key="3">
    <source>
        <dbReference type="Proteomes" id="UP001189429"/>
    </source>
</evidence>
<dbReference type="PANTHER" id="PTHR24096">
    <property type="entry name" value="LONG-CHAIN-FATTY-ACID--COA LIGASE"/>
    <property type="match status" value="1"/>
</dbReference>
<feature type="domain" description="AMP-dependent synthetase/ligase" evidence="1">
    <location>
        <begin position="1"/>
        <end position="327"/>
    </location>
</feature>
<dbReference type="Pfam" id="PF00501">
    <property type="entry name" value="AMP-binding"/>
    <property type="match status" value="1"/>
</dbReference>
<dbReference type="SUPFAM" id="SSF56801">
    <property type="entry name" value="Acetyl-CoA synthetase-like"/>
    <property type="match status" value="1"/>
</dbReference>
<dbReference type="Gene3D" id="2.30.38.10">
    <property type="entry name" value="Luciferase, Domain 3"/>
    <property type="match status" value="1"/>
</dbReference>
<evidence type="ECO:0000259" key="1">
    <source>
        <dbReference type="Pfam" id="PF00501"/>
    </source>
</evidence>
<dbReference type="InterPro" id="IPR000873">
    <property type="entry name" value="AMP-dep_synth/lig_dom"/>
</dbReference>
<dbReference type="PROSITE" id="PS00455">
    <property type="entry name" value="AMP_BINDING"/>
    <property type="match status" value="1"/>
</dbReference>
<dbReference type="Gene3D" id="3.40.50.980">
    <property type="match status" value="2"/>
</dbReference>
<comment type="caution">
    <text evidence="2">The sequence shown here is derived from an EMBL/GenBank/DDBJ whole genome shotgun (WGS) entry which is preliminary data.</text>
</comment>
<evidence type="ECO:0000313" key="2">
    <source>
        <dbReference type="EMBL" id="CAK0898890.1"/>
    </source>
</evidence>
<protein>
    <recommendedName>
        <fullName evidence="1">AMP-dependent synthetase/ligase domain-containing protein</fullName>
    </recommendedName>
</protein>
<sequence length="349" mass="37186">MAGGVVTTLNPVYTASEAAHQFSDAQAVYLVTAPAFLEKVEEAVRLKKRPMRRIFVTAEEAAMRGMTGLWMRGSMGEEEAGRAEKAPTGYAEFGSLDVGGDPAPVAIDPVRDVCVLPYSSGTTGLSKGTMLTHANIVANLEQLSAPGVFLDGRAPHGPSDTAIAVLPFYHIYGMVVLMNLGMCFGVRIVTVPAFEPGLYLKLLSAYNVTHAYLAPPLALFLAKSPLVDSKDFPHLKDIFSGAAPLGPELTEELRQKFPKACVRQGYGMTELSPVATVDREKAKPGSVGYLVPNMEAKVVDPDTGVEAQPGATGELWLRGPNVMKGYLGNEKATMDTIDSDGFLHTGDPA</sequence>
<keyword evidence="3" id="KW-1185">Reference proteome</keyword>
<dbReference type="InterPro" id="IPR020845">
    <property type="entry name" value="AMP-binding_CS"/>
</dbReference>
<reference evidence="2" key="1">
    <citation type="submission" date="2023-10" db="EMBL/GenBank/DDBJ databases">
        <authorList>
            <person name="Chen Y."/>
            <person name="Shah S."/>
            <person name="Dougan E. K."/>
            <person name="Thang M."/>
            <person name="Chan C."/>
        </authorList>
    </citation>
    <scope>NUCLEOTIDE SEQUENCE [LARGE SCALE GENOMIC DNA]</scope>
</reference>